<evidence type="ECO:0000313" key="2">
    <source>
        <dbReference type="EMBL" id="KAD4180131.1"/>
    </source>
</evidence>
<feature type="compositionally biased region" description="Basic and acidic residues" evidence="1">
    <location>
        <begin position="11"/>
        <end position="23"/>
    </location>
</feature>
<gene>
    <name evidence="2" type="ORF">E3N88_28722</name>
</gene>
<keyword evidence="3" id="KW-1185">Reference proteome</keyword>
<evidence type="ECO:0000256" key="1">
    <source>
        <dbReference type="SAM" id="MobiDB-lite"/>
    </source>
</evidence>
<sequence>MIQRKMGASRDTYHVREDQKHEVTTTATADTGVLMSRFEDEADPWIRNSQCMCASNEKESKCRASTTL</sequence>
<dbReference type="Proteomes" id="UP000326396">
    <property type="component" value="Linkage Group LG4"/>
</dbReference>
<dbReference type="EMBL" id="SZYD01000014">
    <property type="protein sequence ID" value="KAD4180131.1"/>
    <property type="molecule type" value="Genomic_DNA"/>
</dbReference>
<organism evidence="2 3">
    <name type="scientific">Mikania micrantha</name>
    <name type="common">bitter vine</name>
    <dbReference type="NCBI Taxonomy" id="192012"/>
    <lineage>
        <taxon>Eukaryota</taxon>
        <taxon>Viridiplantae</taxon>
        <taxon>Streptophyta</taxon>
        <taxon>Embryophyta</taxon>
        <taxon>Tracheophyta</taxon>
        <taxon>Spermatophyta</taxon>
        <taxon>Magnoliopsida</taxon>
        <taxon>eudicotyledons</taxon>
        <taxon>Gunneridae</taxon>
        <taxon>Pentapetalae</taxon>
        <taxon>asterids</taxon>
        <taxon>campanulids</taxon>
        <taxon>Asterales</taxon>
        <taxon>Asteraceae</taxon>
        <taxon>Asteroideae</taxon>
        <taxon>Heliantheae alliance</taxon>
        <taxon>Eupatorieae</taxon>
        <taxon>Mikania</taxon>
    </lineage>
</organism>
<comment type="caution">
    <text evidence="2">The sequence shown here is derived from an EMBL/GenBank/DDBJ whole genome shotgun (WGS) entry which is preliminary data.</text>
</comment>
<reference evidence="2 3" key="1">
    <citation type="submission" date="2019-05" db="EMBL/GenBank/DDBJ databases">
        <title>Mikania micrantha, genome provides insights into the molecular mechanism of rapid growth.</title>
        <authorList>
            <person name="Liu B."/>
        </authorList>
    </citation>
    <scope>NUCLEOTIDE SEQUENCE [LARGE SCALE GENOMIC DNA]</scope>
    <source>
        <strain evidence="2">NLD-2019</strain>
        <tissue evidence="2">Leaf</tissue>
    </source>
</reference>
<name>A0A5N6N0U8_9ASTR</name>
<proteinExistence type="predicted"/>
<evidence type="ECO:0000313" key="3">
    <source>
        <dbReference type="Proteomes" id="UP000326396"/>
    </source>
</evidence>
<feature type="region of interest" description="Disordered" evidence="1">
    <location>
        <begin position="1"/>
        <end position="24"/>
    </location>
</feature>
<dbReference type="AlphaFoldDB" id="A0A5N6N0U8"/>
<protein>
    <submittedName>
        <fullName evidence="2">Uncharacterized protein</fullName>
    </submittedName>
</protein>
<accession>A0A5N6N0U8</accession>